<dbReference type="Gene3D" id="3.40.50.300">
    <property type="entry name" value="P-loop containing nucleotide triphosphate hydrolases"/>
    <property type="match status" value="1"/>
</dbReference>
<dbReference type="GO" id="GO:0004674">
    <property type="term" value="F:protein serine/threonine kinase activity"/>
    <property type="evidence" value="ECO:0007669"/>
    <property type="project" value="UniProtKB-KW"/>
</dbReference>
<feature type="active site" description="Proton acceptor; for phosphorylation activity. Proton donor; for dephosphorylation activity" evidence="14">
    <location>
        <position position="175"/>
    </location>
</feature>
<dbReference type="Proteomes" id="UP000075374">
    <property type="component" value="Unassembled WGS sequence"/>
</dbReference>
<dbReference type="InterPro" id="IPR003755">
    <property type="entry name" value="HPr(Ser)_kin/Pase"/>
</dbReference>
<feature type="binding site" evidence="14">
    <location>
        <position position="199"/>
    </location>
    <ligand>
        <name>Mg(2+)</name>
        <dbReference type="ChEBI" id="CHEBI:18420"/>
    </ligand>
</feature>
<feature type="region of interest" description="Important for the catalytic mechanism of both phosphorylation and dephosphorylation" evidence="14">
    <location>
        <begin position="198"/>
        <end position="207"/>
    </location>
</feature>
<keyword evidence="12 14" id="KW-0119">Carbohydrate metabolism</keyword>
<evidence type="ECO:0000259" key="15">
    <source>
        <dbReference type="Pfam" id="PF02603"/>
    </source>
</evidence>
<feature type="region of interest" description="Important for the catalytic mechanism of dephosphorylation" evidence="14">
    <location>
        <begin position="261"/>
        <end position="266"/>
    </location>
</feature>
<keyword evidence="5 14" id="KW-0808">Transferase</keyword>
<dbReference type="NCBIfam" id="TIGR00679">
    <property type="entry name" value="hpr-ser"/>
    <property type="match status" value="1"/>
</dbReference>
<dbReference type="Pfam" id="PF07475">
    <property type="entry name" value="Hpr_kinase_C"/>
    <property type="match status" value="1"/>
</dbReference>
<evidence type="ECO:0000256" key="3">
    <source>
        <dbReference type="ARBA" id="ARBA00006883"/>
    </source>
</evidence>
<keyword evidence="6 14" id="KW-0479">Metal-binding</keyword>
<dbReference type="RefSeq" id="WP_061857175.1">
    <property type="nucleotide sequence ID" value="NZ_LTBB01000001.1"/>
</dbReference>
<keyword evidence="11 14" id="KW-0511">Multifunctional enzyme</keyword>
<name>A0A151ARQ9_9CLOT</name>
<dbReference type="PANTHER" id="PTHR30305:SF1">
    <property type="entry name" value="HPR KINASE_PHOSPHORYLASE"/>
    <property type="match status" value="1"/>
</dbReference>
<comment type="catalytic activity">
    <reaction evidence="13 14">
        <text>[HPr protein]-O-phospho-L-serine + phosphate + H(+) = [HPr protein]-L-serine + diphosphate</text>
        <dbReference type="Rhea" id="RHEA:46604"/>
        <dbReference type="Rhea" id="RHEA-COMP:11602"/>
        <dbReference type="Rhea" id="RHEA-COMP:11603"/>
        <dbReference type="ChEBI" id="CHEBI:15378"/>
        <dbReference type="ChEBI" id="CHEBI:29999"/>
        <dbReference type="ChEBI" id="CHEBI:33019"/>
        <dbReference type="ChEBI" id="CHEBI:43474"/>
        <dbReference type="ChEBI" id="CHEBI:83421"/>
    </reaction>
</comment>
<comment type="function">
    <text evidence="14">Catalyzes the ATP- as well as the pyrophosphate-dependent phosphorylation of a specific serine residue in HPr, a phosphocarrier protein of the phosphoenolpyruvate-dependent sugar phosphotransferase system (PTS). HprK/P also catalyzes the pyrophosphate-producing, inorganic phosphate-dependent dephosphorylation (phosphorolysis) of seryl-phosphorylated HPr (P-Ser-HPr). The two antagonistic activities of HprK/P are regulated by several intracellular metabolites, which change their concentration in response to the absence or presence of rapidly metabolisable carbon sources (glucose, fructose, etc.) in the growth medium. Therefore, by controlling the phosphorylation state of HPr, HPrK/P is a sensor enzyme that plays a major role in the regulation of carbon metabolism and sugar transport: it mediates carbon catabolite repression (CCR), and regulates PTS-catalyzed carbohydrate uptake and inducer exclusion.</text>
</comment>
<comment type="miscellaneous">
    <text evidence="14">Both phosphorylation and phosphorolysis are carried out by the same active site and suggest a common mechanism for both reactions.</text>
</comment>
<evidence type="ECO:0000256" key="5">
    <source>
        <dbReference type="ARBA" id="ARBA00022679"/>
    </source>
</evidence>
<organism evidence="17 18">
    <name type="scientific">Clostridium colicanis DSM 13634</name>
    <dbReference type="NCBI Taxonomy" id="1121305"/>
    <lineage>
        <taxon>Bacteria</taxon>
        <taxon>Bacillati</taxon>
        <taxon>Bacillota</taxon>
        <taxon>Clostridia</taxon>
        <taxon>Eubacteriales</taxon>
        <taxon>Clostridiaceae</taxon>
        <taxon>Clostridium</taxon>
    </lineage>
</organism>
<dbReference type="InterPro" id="IPR027417">
    <property type="entry name" value="P-loop_NTPase"/>
</dbReference>
<evidence type="ECO:0000259" key="16">
    <source>
        <dbReference type="Pfam" id="PF07475"/>
    </source>
</evidence>
<dbReference type="PATRIC" id="fig|1121305.3.peg.238"/>
<dbReference type="PANTHER" id="PTHR30305">
    <property type="entry name" value="PROTEIN YJDM-RELATED"/>
    <property type="match status" value="1"/>
</dbReference>
<evidence type="ECO:0000256" key="14">
    <source>
        <dbReference type="HAMAP-Rule" id="MF_01249"/>
    </source>
</evidence>
<accession>A0A151ARQ9</accession>
<comment type="caution">
    <text evidence="14">Lacks conserved residue(s) required for the propagation of feature annotation.</text>
</comment>
<dbReference type="GO" id="GO:0000287">
    <property type="term" value="F:magnesium ion binding"/>
    <property type="evidence" value="ECO:0007669"/>
    <property type="project" value="UniProtKB-UniRule"/>
</dbReference>
<evidence type="ECO:0000256" key="1">
    <source>
        <dbReference type="ARBA" id="ARBA00001120"/>
    </source>
</evidence>
<dbReference type="InterPro" id="IPR011126">
    <property type="entry name" value="Hpr_kin/Pase_Hpr_N"/>
</dbReference>
<evidence type="ECO:0000256" key="13">
    <source>
        <dbReference type="ARBA" id="ARBA00047657"/>
    </source>
</evidence>
<sequence length="311" mass="35447">MKITVEDLIRDLNFEVLIEGKRNTEIKTSDINRPGLQFAGFYSYFANSRVQLIGKAEWSFIDNMPEEIIKKRMKKFFQFETPCIIIARGLEPHKELIENAKLNNRWVLRTNLLTTQVVTRLKNYLDAKLAPETRVHGVLLDVYGIGILITGESGIGKTETALELIKRGHRLVADDAVDIKEIDGELHGTAPHITSGMMEVRGMGIIDVPALYGLSSVLEEKTIDIIIYLEQWREEQNYDRLGLDEDYVEILNVPVRKITIPIRPGRNIAVIIEAAAANYRYSLVSKVSPVETIDKRMEEMMKIEKYNKGNS</sequence>
<proteinExistence type="inferred from homology"/>
<keyword evidence="7 14" id="KW-0547">Nucleotide-binding</keyword>
<keyword evidence="9 14" id="KW-0067">ATP-binding</keyword>
<evidence type="ECO:0000256" key="8">
    <source>
        <dbReference type="ARBA" id="ARBA00022777"/>
    </source>
</evidence>
<feature type="domain" description="HPr kinase/phosphorylase C-terminal" evidence="16">
    <location>
        <begin position="128"/>
        <end position="296"/>
    </location>
</feature>
<dbReference type="GO" id="GO:0005524">
    <property type="term" value="F:ATP binding"/>
    <property type="evidence" value="ECO:0007669"/>
    <property type="project" value="UniProtKB-UniRule"/>
</dbReference>
<feature type="active site" evidence="14">
    <location>
        <position position="157"/>
    </location>
</feature>
<dbReference type="STRING" id="1121305.CLCOL_02410"/>
<dbReference type="GO" id="GO:0004712">
    <property type="term" value="F:protein serine/threonine/tyrosine kinase activity"/>
    <property type="evidence" value="ECO:0007669"/>
    <property type="project" value="UniProtKB-UniRule"/>
</dbReference>
<reference evidence="17 18" key="1">
    <citation type="submission" date="2016-02" db="EMBL/GenBank/DDBJ databases">
        <title>Genome sequence of Clostridium colicanis DSM 13634.</title>
        <authorList>
            <person name="Poehlein A."/>
            <person name="Daniel R."/>
        </authorList>
    </citation>
    <scope>NUCLEOTIDE SEQUENCE [LARGE SCALE GENOMIC DNA]</scope>
    <source>
        <strain evidence="17 18">DSM 13634</strain>
    </source>
</reference>
<comment type="caution">
    <text evidence="17">The sequence shown here is derived from an EMBL/GenBank/DDBJ whole genome shotgun (WGS) entry which is preliminary data.</text>
</comment>
<evidence type="ECO:0000256" key="9">
    <source>
        <dbReference type="ARBA" id="ARBA00022840"/>
    </source>
</evidence>
<dbReference type="SUPFAM" id="SSF75138">
    <property type="entry name" value="HprK N-terminal domain-like"/>
    <property type="match status" value="1"/>
</dbReference>
<dbReference type="EC" id="2.7.11.-" evidence="14"/>
<evidence type="ECO:0000313" key="17">
    <source>
        <dbReference type="EMBL" id="KYH30295.1"/>
    </source>
</evidence>
<keyword evidence="10 14" id="KW-0460">Magnesium</keyword>
<dbReference type="HAMAP" id="MF_01249">
    <property type="entry name" value="HPr_kinase"/>
    <property type="match status" value="1"/>
</dbReference>
<comment type="cofactor">
    <cofactor evidence="2 14">
        <name>Mg(2+)</name>
        <dbReference type="ChEBI" id="CHEBI:18420"/>
    </cofactor>
</comment>
<evidence type="ECO:0000256" key="7">
    <source>
        <dbReference type="ARBA" id="ARBA00022741"/>
    </source>
</evidence>
<comment type="catalytic activity">
    <reaction evidence="1 14">
        <text>[HPr protein]-L-serine + ATP = [HPr protein]-O-phospho-L-serine + ADP + H(+)</text>
        <dbReference type="Rhea" id="RHEA:46600"/>
        <dbReference type="Rhea" id="RHEA-COMP:11602"/>
        <dbReference type="Rhea" id="RHEA-COMP:11603"/>
        <dbReference type="ChEBI" id="CHEBI:15378"/>
        <dbReference type="ChEBI" id="CHEBI:29999"/>
        <dbReference type="ChEBI" id="CHEBI:30616"/>
        <dbReference type="ChEBI" id="CHEBI:83421"/>
        <dbReference type="ChEBI" id="CHEBI:456216"/>
    </reaction>
</comment>
<comment type="subunit">
    <text evidence="14">Homohexamer.</text>
</comment>
<dbReference type="Pfam" id="PF02603">
    <property type="entry name" value="Hpr_kinase_N"/>
    <property type="match status" value="1"/>
</dbReference>
<feature type="active site" evidence="14">
    <location>
        <position position="240"/>
    </location>
</feature>
<dbReference type="FunFam" id="3.40.50.300:FF:000174">
    <property type="entry name" value="HPr kinase/phosphorylase"/>
    <property type="match status" value="1"/>
</dbReference>
<comment type="similarity">
    <text evidence="3 14">Belongs to the HPrK/P family.</text>
</comment>
<evidence type="ECO:0000256" key="11">
    <source>
        <dbReference type="ARBA" id="ARBA00023268"/>
    </source>
</evidence>
<comment type="domain">
    <text evidence="14">The Walker A ATP-binding motif also binds Pi and PPi.</text>
</comment>
<feature type="domain" description="HPr(Ser) kinase/phosphorylase N-terminal" evidence="15">
    <location>
        <begin position="3"/>
        <end position="125"/>
    </location>
</feature>
<protein>
    <recommendedName>
        <fullName evidence="14">HPr kinase/phosphorylase</fullName>
        <shortName evidence="14">HPrK/P</shortName>
        <ecNumber evidence="14">2.7.11.-</ecNumber>
        <ecNumber evidence="14">2.7.4.-</ecNumber>
    </recommendedName>
    <alternativeName>
        <fullName evidence="14">HPr(Ser) kinase/phosphorylase</fullName>
    </alternativeName>
</protein>
<evidence type="ECO:0000256" key="4">
    <source>
        <dbReference type="ARBA" id="ARBA00022527"/>
    </source>
</evidence>
<dbReference type="GO" id="GO:0000155">
    <property type="term" value="F:phosphorelay sensor kinase activity"/>
    <property type="evidence" value="ECO:0007669"/>
    <property type="project" value="InterPro"/>
</dbReference>
<dbReference type="InterPro" id="IPR011104">
    <property type="entry name" value="Hpr_kin/Pase_C"/>
</dbReference>
<dbReference type="InterPro" id="IPR028979">
    <property type="entry name" value="Ser_kin/Pase_Hpr-like_N_sf"/>
</dbReference>
<dbReference type="Gene3D" id="3.40.1390.20">
    <property type="entry name" value="HprK N-terminal domain-like"/>
    <property type="match status" value="1"/>
</dbReference>
<evidence type="ECO:0000256" key="12">
    <source>
        <dbReference type="ARBA" id="ARBA00023277"/>
    </source>
</evidence>
<evidence type="ECO:0000313" key="18">
    <source>
        <dbReference type="Proteomes" id="UP000075374"/>
    </source>
</evidence>
<dbReference type="GO" id="GO:0006109">
    <property type="term" value="P:regulation of carbohydrate metabolic process"/>
    <property type="evidence" value="ECO:0007669"/>
    <property type="project" value="UniProtKB-UniRule"/>
</dbReference>
<keyword evidence="8 14" id="KW-0418">Kinase</keyword>
<gene>
    <name evidence="14 17" type="primary">hprK</name>
    <name evidence="17" type="ORF">CLCOL_02410</name>
</gene>
<dbReference type="CDD" id="cd01918">
    <property type="entry name" value="HprK_C"/>
    <property type="match status" value="1"/>
</dbReference>
<evidence type="ECO:0000256" key="6">
    <source>
        <dbReference type="ARBA" id="ARBA00022723"/>
    </source>
</evidence>
<dbReference type="EMBL" id="LTBB01000001">
    <property type="protein sequence ID" value="KYH30295.1"/>
    <property type="molecule type" value="Genomic_DNA"/>
</dbReference>
<dbReference type="AlphaFoldDB" id="A0A151ARQ9"/>
<evidence type="ECO:0000256" key="10">
    <source>
        <dbReference type="ARBA" id="ARBA00022842"/>
    </source>
</evidence>
<evidence type="ECO:0000256" key="2">
    <source>
        <dbReference type="ARBA" id="ARBA00001946"/>
    </source>
</evidence>
<keyword evidence="18" id="KW-1185">Reference proteome</keyword>
<feature type="active site" evidence="14">
    <location>
        <position position="136"/>
    </location>
</feature>
<keyword evidence="4 14" id="KW-0723">Serine/threonine-protein kinase</keyword>
<dbReference type="EC" id="2.7.4.-" evidence="14"/>
<dbReference type="SUPFAM" id="SSF53795">
    <property type="entry name" value="PEP carboxykinase-like"/>
    <property type="match status" value="1"/>
</dbReference>